<dbReference type="InterPro" id="IPR036390">
    <property type="entry name" value="WH_DNA-bd_sf"/>
</dbReference>
<dbReference type="GO" id="GO:1900079">
    <property type="term" value="P:regulation of arginine biosynthetic process"/>
    <property type="evidence" value="ECO:0007669"/>
    <property type="project" value="UniProtKB-UniRule"/>
</dbReference>
<dbReference type="SUPFAM" id="SSF46785">
    <property type="entry name" value="Winged helix' DNA-binding domain"/>
    <property type="match status" value="1"/>
</dbReference>
<dbReference type="EMBL" id="MCIA01000001">
    <property type="protein sequence ID" value="RKD35407.1"/>
    <property type="molecule type" value="Genomic_DNA"/>
</dbReference>
<evidence type="ECO:0000256" key="3">
    <source>
        <dbReference type="ARBA" id="ARBA00022490"/>
    </source>
</evidence>
<dbReference type="GO" id="GO:0003677">
    <property type="term" value="F:DNA binding"/>
    <property type="evidence" value="ECO:0007669"/>
    <property type="project" value="UniProtKB-KW"/>
</dbReference>
<keyword evidence="7" id="KW-0678">Repressor</keyword>
<dbReference type="PRINTS" id="PR01467">
    <property type="entry name" value="ARGREPRESSOR"/>
</dbReference>
<comment type="subcellular location">
    <subcellularLocation>
        <location evidence="1 7">Cytoplasm</location>
    </subcellularLocation>
</comment>
<evidence type="ECO:0000259" key="9">
    <source>
        <dbReference type="Pfam" id="PF02863"/>
    </source>
</evidence>
<evidence type="ECO:0000313" key="11">
    <source>
        <dbReference type="Proteomes" id="UP000284277"/>
    </source>
</evidence>
<dbReference type="PANTHER" id="PTHR34471">
    <property type="entry name" value="ARGININE REPRESSOR"/>
    <property type="match status" value="1"/>
</dbReference>
<dbReference type="InterPro" id="IPR001669">
    <property type="entry name" value="Arg_repress"/>
</dbReference>
<evidence type="ECO:0000256" key="2">
    <source>
        <dbReference type="ARBA" id="ARBA00008316"/>
    </source>
</evidence>
<dbReference type="Proteomes" id="UP000284277">
    <property type="component" value="Unassembled WGS sequence"/>
</dbReference>
<dbReference type="InterPro" id="IPR036251">
    <property type="entry name" value="Arg_repress_C_sf"/>
</dbReference>
<dbReference type="GO" id="GO:0006526">
    <property type="term" value="P:L-arginine biosynthetic process"/>
    <property type="evidence" value="ECO:0007669"/>
    <property type="project" value="UniProtKB-UniPathway"/>
</dbReference>
<keyword evidence="3 7" id="KW-0963">Cytoplasm</keyword>
<dbReference type="AlphaFoldDB" id="A0A419TD81"/>
<evidence type="ECO:0000313" key="10">
    <source>
        <dbReference type="EMBL" id="RKD35407.1"/>
    </source>
</evidence>
<proteinExistence type="inferred from homology"/>
<gene>
    <name evidence="7" type="primary">argR</name>
    <name evidence="10" type="ORF">BET01_02510</name>
</gene>
<evidence type="ECO:0000256" key="4">
    <source>
        <dbReference type="ARBA" id="ARBA00023015"/>
    </source>
</evidence>
<dbReference type="GO" id="GO:0051259">
    <property type="term" value="P:protein complex oligomerization"/>
    <property type="evidence" value="ECO:0007669"/>
    <property type="project" value="InterPro"/>
</dbReference>
<reference evidence="10 11" key="1">
    <citation type="submission" date="2016-08" db="EMBL/GenBank/DDBJ databases">
        <title>A new outlook on sporulation: Clostridium algidixylanolyticum.</title>
        <authorList>
            <person name="Poppleton D.I."/>
            <person name="Gribaldo S."/>
        </authorList>
    </citation>
    <scope>NUCLEOTIDE SEQUENCE [LARGE SCALE GENOMIC DNA]</scope>
    <source>
        <strain evidence="10 11">SPL73</strain>
    </source>
</reference>
<keyword evidence="7" id="KW-0028">Amino-acid biosynthesis</keyword>
<organism evidence="10 11">
    <name type="scientific">Lacrimispora algidixylanolytica</name>
    <dbReference type="NCBI Taxonomy" id="94868"/>
    <lineage>
        <taxon>Bacteria</taxon>
        <taxon>Bacillati</taxon>
        <taxon>Bacillota</taxon>
        <taxon>Clostridia</taxon>
        <taxon>Lachnospirales</taxon>
        <taxon>Lachnospiraceae</taxon>
        <taxon>Lacrimispora</taxon>
    </lineage>
</organism>
<dbReference type="Gene3D" id="3.30.1360.40">
    <property type="match status" value="1"/>
</dbReference>
<dbReference type="InterPro" id="IPR020899">
    <property type="entry name" value="Arg_repress_C"/>
</dbReference>
<accession>A0A419TD81</accession>
<feature type="domain" description="Arginine repressor C-terminal" evidence="9">
    <location>
        <begin position="78"/>
        <end position="136"/>
    </location>
</feature>
<dbReference type="InterPro" id="IPR020900">
    <property type="entry name" value="Arg_repress_DNA-bd"/>
</dbReference>
<dbReference type="HAMAP" id="MF_00173">
    <property type="entry name" value="Arg_repressor"/>
    <property type="match status" value="1"/>
</dbReference>
<dbReference type="GO" id="GO:0005737">
    <property type="term" value="C:cytoplasm"/>
    <property type="evidence" value="ECO:0007669"/>
    <property type="project" value="UniProtKB-SubCell"/>
</dbReference>
<dbReference type="GO" id="GO:0003700">
    <property type="term" value="F:DNA-binding transcription factor activity"/>
    <property type="evidence" value="ECO:0007669"/>
    <property type="project" value="UniProtKB-UniRule"/>
</dbReference>
<keyword evidence="11" id="KW-1185">Reference proteome</keyword>
<comment type="similarity">
    <text evidence="2 7">Belongs to the ArgR family.</text>
</comment>
<evidence type="ECO:0000256" key="1">
    <source>
        <dbReference type="ARBA" id="ARBA00004496"/>
    </source>
</evidence>
<dbReference type="SUPFAM" id="SSF55252">
    <property type="entry name" value="C-terminal domain of arginine repressor"/>
    <property type="match status" value="1"/>
</dbReference>
<keyword evidence="4 7" id="KW-0805">Transcription regulation</keyword>
<dbReference type="Pfam" id="PF02863">
    <property type="entry name" value="Arg_repressor_C"/>
    <property type="match status" value="1"/>
</dbReference>
<dbReference type="PANTHER" id="PTHR34471:SF1">
    <property type="entry name" value="ARGININE REPRESSOR"/>
    <property type="match status" value="1"/>
</dbReference>
<dbReference type="GO" id="GO:0034618">
    <property type="term" value="F:arginine binding"/>
    <property type="evidence" value="ECO:0007669"/>
    <property type="project" value="InterPro"/>
</dbReference>
<sequence>MKKRRQKLILRIIESDSITTQAMLKERLELEGIEVTQATLSRDIREMNLIKGANGDGYLKSRRVPKHQISHRLFVLFSMAVKRVEYSGNIIVITCEPGMAASVCAIIDELHWSEIVGTIAGNDTIFVITREGTTQQLAVQFRENNC</sequence>
<keyword evidence="7" id="KW-0055">Arginine biosynthesis</keyword>
<dbReference type="Pfam" id="PF01316">
    <property type="entry name" value="Arg_repressor"/>
    <property type="match status" value="1"/>
</dbReference>
<dbReference type="InterPro" id="IPR036388">
    <property type="entry name" value="WH-like_DNA-bd_sf"/>
</dbReference>
<comment type="pathway">
    <text evidence="7">Amino-acid biosynthesis; L-arginine biosynthesis [regulation].</text>
</comment>
<dbReference type="Gene3D" id="1.10.10.10">
    <property type="entry name" value="Winged helix-like DNA-binding domain superfamily/Winged helix DNA-binding domain"/>
    <property type="match status" value="1"/>
</dbReference>
<feature type="domain" description="Arginine repressor DNA-binding" evidence="8">
    <location>
        <begin position="2"/>
        <end position="55"/>
    </location>
</feature>
<keyword evidence="5 7" id="KW-0238">DNA-binding</keyword>
<keyword evidence="6 7" id="KW-0804">Transcription</keyword>
<dbReference type="UniPathway" id="UPA00068"/>
<evidence type="ECO:0000256" key="5">
    <source>
        <dbReference type="ARBA" id="ARBA00023125"/>
    </source>
</evidence>
<protein>
    <recommendedName>
        <fullName evidence="7">Arginine repressor</fullName>
    </recommendedName>
</protein>
<evidence type="ECO:0000256" key="7">
    <source>
        <dbReference type="HAMAP-Rule" id="MF_00173"/>
    </source>
</evidence>
<comment type="caution">
    <text evidence="10">The sequence shown here is derived from an EMBL/GenBank/DDBJ whole genome shotgun (WGS) entry which is preliminary data.</text>
</comment>
<name>A0A419TD81_9FIRM</name>
<comment type="function">
    <text evidence="7">Regulates arginine biosynthesis genes.</text>
</comment>
<evidence type="ECO:0000256" key="6">
    <source>
        <dbReference type="ARBA" id="ARBA00023163"/>
    </source>
</evidence>
<evidence type="ECO:0000259" key="8">
    <source>
        <dbReference type="Pfam" id="PF01316"/>
    </source>
</evidence>